<proteinExistence type="predicted"/>
<dbReference type="RefSeq" id="WP_158407991.1">
    <property type="nucleotide sequence ID" value="NZ_CP009933.1"/>
</dbReference>
<dbReference type="Proteomes" id="UP000033115">
    <property type="component" value="Chromosome"/>
</dbReference>
<dbReference type="KEGG" id="csq:CSCA_4936"/>
<keyword evidence="2" id="KW-1185">Reference proteome</keyword>
<dbReference type="HOGENOM" id="CLU_3198232_0_0_9"/>
<evidence type="ECO:0000313" key="1">
    <source>
        <dbReference type="EMBL" id="AKA72061.1"/>
    </source>
</evidence>
<gene>
    <name evidence="1" type="ORF">CSCA_4936</name>
</gene>
<name>A0A0E3GSH1_CLOSL</name>
<protein>
    <submittedName>
        <fullName evidence="1">Uncharacterized protein</fullName>
    </submittedName>
</protein>
<accession>A0A0E3GSH1</accession>
<evidence type="ECO:0000313" key="2">
    <source>
        <dbReference type="Proteomes" id="UP000033115"/>
    </source>
</evidence>
<dbReference type="AlphaFoldDB" id="A0A0E3GSH1"/>
<dbReference type="EMBL" id="CP009933">
    <property type="protein sequence ID" value="AKA72061.1"/>
    <property type="molecule type" value="Genomic_DNA"/>
</dbReference>
<sequence length="45" mass="5419">MKNIINENKKDVQVTKRDKKAVKKIRRRESHRFLFDMVSALFSRG</sequence>
<organism evidence="1 2">
    <name type="scientific">Clostridium scatologenes</name>
    <dbReference type="NCBI Taxonomy" id="1548"/>
    <lineage>
        <taxon>Bacteria</taxon>
        <taxon>Bacillati</taxon>
        <taxon>Bacillota</taxon>
        <taxon>Clostridia</taxon>
        <taxon>Eubacteriales</taxon>
        <taxon>Clostridiaceae</taxon>
        <taxon>Clostridium</taxon>
    </lineage>
</organism>
<reference evidence="1 2" key="1">
    <citation type="journal article" date="2015" name="J. Biotechnol.">
        <title>Complete genome sequence of a malodorant-producing acetogen, Clostridium scatologenes ATCC 25775(T).</title>
        <authorList>
            <person name="Zhu Z."/>
            <person name="Guo T."/>
            <person name="Zheng H."/>
            <person name="Song T."/>
            <person name="Ouyang P."/>
            <person name="Xie J."/>
        </authorList>
    </citation>
    <scope>NUCLEOTIDE SEQUENCE [LARGE SCALE GENOMIC DNA]</scope>
    <source>
        <strain evidence="1 2">ATCC 25775</strain>
    </source>
</reference>